<gene>
    <name evidence="1" type="ORF">RDI58_003178</name>
</gene>
<comment type="caution">
    <text evidence="1">The sequence shown here is derived from an EMBL/GenBank/DDBJ whole genome shotgun (WGS) entry which is preliminary data.</text>
</comment>
<reference evidence="1 2" key="1">
    <citation type="submission" date="2024-02" db="EMBL/GenBank/DDBJ databases">
        <title>de novo genome assembly of Solanum bulbocastanum strain 11H21.</title>
        <authorList>
            <person name="Hosaka A.J."/>
        </authorList>
    </citation>
    <scope>NUCLEOTIDE SEQUENCE [LARGE SCALE GENOMIC DNA]</scope>
    <source>
        <tissue evidence="1">Young leaves</tissue>
    </source>
</reference>
<evidence type="ECO:0000313" key="1">
    <source>
        <dbReference type="EMBL" id="KAK6805393.1"/>
    </source>
</evidence>
<dbReference type="EMBL" id="JBANQN010000001">
    <property type="protein sequence ID" value="KAK6805393.1"/>
    <property type="molecule type" value="Genomic_DNA"/>
</dbReference>
<dbReference type="Proteomes" id="UP001371456">
    <property type="component" value="Unassembled WGS sequence"/>
</dbReference>
<evidence type="ECO:0000313" key="2">
    <source>
        <dbReference type="Proteomes" id="UP001371456"/>
    </source>
</evidence>
<proteinExistence type="predicted"/>
<dbReference type="AlphaFoldDB" id="A0AAN8YPM3"/>
<protein>
    <submittedName>
        <fullName evidence="1">Uncharacterized protein</fullName>
    </submittedName>
</protein>
<name>A0AAN8YPM3_SOLBU</name>
<sequence>MAICWELPRQSSYQCDQSSTPSYGDNVFSDESDDSKLGLDFQHSFSSFKIIYQVPCIFGVNLTDVDQLEFIQQATGNNNIKSVHDVPLMPEDICWELSTAVIPSM</sequence>
<keyword evidence="2" id="KW-1185">Reference proteome</keyword>
<organism evidence="1 2">
    <name type="scientific">Solanum bulbocastanum</name>
    <name type="common">Wild potato</name>
    <dbReference type="NCBI Taxonomy" id="147425"/>
    <lineage>
        <taxon>Eukaryota</taxon>
        <taxon>Viridiplantae</taxon>
        <taxon>Streptophyta</taxon>
        <taxon>Embryophyta</taxon>
        <taxon>Tracheophyta</taxon>
        <taxon>Spermatophyta</taxon>
        <taxon>Magnoliopsida</taxon>
        <taxon>eudicotyledons</taxon>
        <taxon>Gunneridae</taxon>
        <taxon>Pentapetalae</taxon>
        <taxon>asterids</taxon>
        <taxon>lamiids</taxon>
        <taxon>Solanales</taxon>
        <taxon>Solanaceae</taxon>
        <taxon>Solanoideae</taxon>
        <taxon>Solaneae</taxon>
        <taxon>Solanum</taxon>
    </lineage>
</organism>
<accession>A0AAN8YPM3</accession>